<accession>A0AA36FRL3</accession>
<name>A0AA36FRL3_9BILA</name>
<dbReference type="AlphaFoldDB" id="A0AA36FRL3"/>
<dbReference type="Proteomes" id="UP001177023">
    <property type="component" value="Unassembled WGS sequence"/>
</dbReference>
<protein>
    <submittedName>
        <fullName evidence="1">Uncharacterized protein</fullName>
    </submittedName>
</protein>
<proteinExistence type="predicted"/>
<dbReference type="EMBL" id="CATQJA010000921">
    <property type="protein sequence ID" value="CAJ0564831.1"/>
    <property type="molecule type" value="Genomic_DNA"/>
</dbReference>
<feature type="non-terminal residue" evidence="1">
    <location>
        <position position="1"/>
    </location>
</feature>
<evidence type="ECO:0000313" key="1">
    <source>
        <dbReference type="EMBL" id="CAJ0564831.1"/>
    </source>
</evidence>
<sequence>MTRQNALLSIEDVTNKKQDATFLSEIVLEDLRDFQIPFEKLFSADQITIFEYMYALNILQKGFESSHQYRTETLTDQMVNGEPALKELAEEDEDYLL</sequence>
<reference evidence="1" key="1">
    <citation type="submission" date="2023-06" db="EMBL/GenBank/DDBJ databases">
        <authorList>
            <person name="Delattre M."/>
        </authorList>
    </citation>
    <scope>NUCLEOTIDE SEQUENCE</scope>
    <source>
        <strain evidence="1">AF72</strain>
    </source>
</reference>
<comment type="caution">
    <text evidence="1">The sequence shown here is derived from an EMBL/GenBank/DDBJ whole genome shotgun (WGS) entry which is preliminary data.</text>
</comment>
<evidence type="ECO:0000313" key="2">
    <source>
        <dbReference type="Proteomes" id="UP001177023"/>
    </source>
</evidence>
<organism evidence="1 2">
    <name type="scientific">Mesorhabditis spiculigera</name>
    <dbReference type="NCBI Taxonomy" id="96644"/>
    <lineage>
        <taxon>Eukaryota</taxon>
        <taxon>Metazoa</taxon>
        <taxon>Ecdysozoa</taxon>
        <taxon>Nematoda</taxon>
        <taxon>Chromadorea</taxon>
        <taxon>Rhabditida</taxon>
        <taxon>Rhabditina</taxon>
        <taxon>Rhabditomorpha</taxon>
        <taxon>Rhabditoidea</taxon>
        <taxon>Rhabditidae</taxon>
        <taxon>Mesorhabditinae</taxon>
        <taxon>Mesorhabditis</taxon>
    </lineage>
</organism>
<keyword evidence="2" id="KW-1185">Reference proteome</keyword>
<gene>
    <name evidence="1" type="ORF">MSPICULIGERA_LOCUS3497</name>
</gene>